<dbReference type="AlphaFoldDB" id="A0A8E0RTC1"/>
<keyword evidence="2" id="KW-1185">Reference proteome</keyword>
<organism evidence="1 2">
    <name type="scientific">Fasciolopsis buskii</name>
    <dbReference type="NCBI Taxonomy" id="27845"/>
    <lineage>
        <taxon>Eukaryota</taxon>
        <taxon>Metazoa</taxon>
        <taxon>Spiralia</taxon>
        <taxon>Lophotrochozoa</taxon>
        <taxon>Platyhelminthes</taxon>
        <taxon>Trematoda</taxon>
        <taxon>Digenea</taxon>
        <taxon>Plagiorchiida</taxon>
        <taxon>Echinostomata</taxon>
        <taxon>Echinostomatoidea</taxon>
        <taxon>Fasciolidae</taxon>
        <taxon>Fasciolopsis</taxon>
    </lineage>
</organism>
<dbReference type="Proteomes" id="UP000728185">
    <property type="component" value="Unassembled WGS sequence"/>
</dbReference>
<evidence type="ECO:0000313" key="1">
    <source>
        <dbReference type="EMBL" id="KAA0189939.1"/>
    </source>
</evidence>
<dbReference type="EMBL" id="LUCM01007437">
    <property type="protein sequence ID" value="KAA0189939.1"/>
    <property type="molecule type" value="Genomic_DNA"/>
</dbReference>
<accession>A0A8E0RTC1</accession>
<protein>
    <submittedName>
        <fullName evidence="1">Uncharacterized protein</fullName>
    </submittedName>
</protein>
<comment type="caution">
    <text evidence="1">The sequence shown here is derived from an EMBL/GenBank/DDBJ whole genome shotgun (WGS) entry which is preliminary data.</text>
</comment>
<evidence type="ECO:0000313" key="2">
    <source>
        <dbReference type="Proteomes" id="UP000728185"/>
    </source>
</evidence>
<name>A0A8E0RTC1_9TREM</name>
<proteinExistence type="predicted"/>
<gene>
    <name evidence="1" type="ORF">FBUS_04807</name>
</gene>
<reference evidence="1" key="1">
    <citation type="submission" date="2019-05" db="EMBL/GenBank/DDBJ databases">
        <title>Annotation for the trematode Fasciolopsis buski.</title>
        <authorList>
            <person name="Choi Y.-J."/>
        </authorList>
    </citation>
    <scope>NUCLEOTIDE SEQUENCE</scope>
    <source>
        <strain evidence="1">HT</strain>
        <tissue evidence="1">Whole worm</tissue>
    </source>
</reference>
<sequence>MQAGWISAHDVRDRYSRVVLSEMAVKTNRIGFGKGSRKGTNGKIASHSKTVTSGKVKIRKFIFQHCHRLESSPVLFVWTELGIEMTLISQK</sequence>